<protein>
    <recommendedName>
        <fullName evidence="5">Secreted protein</fullName>
    </recommendedName>
</protein>
<evidence type="ECO:0008006" key="5">
    <source>
        <dbReference type="Google" id="ProtNLM"/>
    </source>
</evidence>
<gene>
    <name evidence="3" type="ORF">B0H15DRAFT_21132</name>
</gene>
<feature type="region of interest" description="Disordered" evidence="1">
    <location>
        <begin position="55"/>
        <end position="95"/>
    </location>
</feature>
<name>A0AAD6UIX5_9AGAR</name>
<feature type="signal peptide" evidence="2">
    <location>
        <begin position="1"/>
        <end position="16"/>
    </location>
</feature>
<evidence type="ECO:0000313" key="4">
    <source>
        <dbReference type="Proteomes" id="UP001222325"/>
    </source>
</evidence>
<proteinExistence type="predicted"/>
<evidence type="ECO:0000256" key="1">
    <source>
        <dbReference type="SAM" id="MobiDB-lite"/>
    </source>
</evidence>
<evidence type="ECO:0000256" key="2">
    <source>
        <dbReference type="SAM" id="SignalP"/>
    </source>
</evidence>
<dbReference type="Proteomes" id="UP001222325">
    <property type="component" value="Unassembled WGS sequence"/>
</dbReference>
<sequence>MMHAAILAVLAIGVTAAPLRVSSLEPVANLHAPGISGEFTAPPWRLAAFVPGASPAPDHLAQRTPSGSRAATSTQTGSVPSAADAPGWKKRVAQY</sequence>
<comment type="caution">
    <text evidence="3">The sequence shown here is derived from an EMBL/GenBank/DDBJ whole genome shotgun (WGS) entry which is preliminary data.</text>
</comment>
<keyword evidence="4" id="KW-1185">Reference proteome</keyword>
<evidence type="ECO:0000313" key="3">
    <source>
        <dbReference type="EMBL" id="KAJ7104335.1"/>
    </source>
</evidence>
<feature type="chain" id="PRO_5042141822" description="Secreted protein" evidence="2">
    <location>
        <begin position="17"/>
        <end position="95"/>
    </location>
</feature>
<dbReference type="AlphaFoldDB" id="A0AAD6UIX5"/>
<organism evidence="3 4">
    <name type="scientific">Mycena belliarum</name>
    <dbReference type="NCBI Taxonomy" id="1033014"/>
    <lineage>
        <taxon>Eukaryota</taxon>
        <taxon>Fungi</taxon>
        <taxon>Dikarya</taxon>
        <taxon>Basidiomycota</taxon>
        <taxon>Agaricomycotina</taxon>
        <taxon>Agaricomycetes</taxon>
        <taxon>Agaricomycetidae</taxon>
        <taxon>Agaricales</taxon>
        <taxon>Marasmiineae</taxon>
        <taxon>Mycenaceae</taxon>
        <taxon>Mycena</taxon>
    </lineage>
</organism>
<keyword evidence="2" id="KW-0732">Signal</keyword>
<accession>A0AAD6UIX5</accession>
<reference evidence="3" key="1">
    <citation type="submission" date="2023-03" db="EMBL/GenBank/DDBJ databases">
        <title>Massive genome expansion in bonnet fungi (Mycena s.s.) driven by repeated elements and novel gene families across ecological guilds.</title>
        <authorList>
            <consortium name="Lawrence Berkeley National Laboratory"/>
            <person name="Harder C.B."/>
            <person name="Miyauchi S."/>
            <person name="Viragh M."/>
            <person name="Kuo A."/>
            <person name="Thoen E."/>
            <person name="Andreopoulos B."/>
            <person name="Lu D."/>
            <person name="Skrede I."/>
            <person name="Drula E."/>
            <person name="Henrissat B."/>
            <person name="Morin E."/>
            <person name="Kohler A."/>
            <person name="Barry K."/>
            <person name="LaButti K."/>
            <person name="Morin E."/>
            <person name="Salamov A."/>
            <person name="Lipzen A."/>
            <person name="Mereny Z."/>
            <person name="Hegedus B."/>
            <person name="Baldrian P."/>
            <person name="Stursova M."/>
            <person name="Weitz H."/>
            <person name="Taylor A."/>
            <person name="Grigoriev I.V."/>
            <person name="Nagy L.G."/>
            <person name="Martin F."/>
            <person name="Kauserud H."/>
        </authorList>
    </citation>
    <scope>NUCLEOTIDE SEQUENCE</scope>
    <source>
        <strain evidence="3">CBHHK173m</strain>
    </source>
</reference>
<dbReference type="EMBL" id="JARJCN010000001">
    <property type="protein sequence ID" value="KAJ7104335.1"/>
    <property type="molecule type" value="Genomic_DNA"/>
</dbReference>
<feature type="compositionally biased region" description="Polar residues" evidence="1">
    <location>
        <begin position="63"/>
        <end position="79"/>
    </location>
</feature>